<comment type="catalytic activity">
    <reaction evidence="1">
        <text>S-ubiquitinyl-[E2 ubiquitin-conjugating enzyme]-L-cysteine + [acceptor protein]-L-lysine = [E2 ubiquitin-conjugating enzyme]-L-cysteine + N(6)-ubiquitinyl-[acceptor protein]-L-lysine.</text>
        <dbReference type="EC" id="2.3.2.27"/>
    </reaction>
</comment>
<evidence type="ECO:0000313" key="5">
    <source>
        <dbReference type="Proteomes" id="UP000728185"/>
    </source>
</evidence>
<feature type="region of interest" description="Disordered" evidence="2">
    <location>
        <begin position="1"/>
        <end position="24"/>
    </location>
</feature>
<keyword evidence="1" id="KW-0863">Zinc-finger</keyword>
<evidence type="ECO:0000313" key="4">
    <source>
        <dbReference type="EMBL" id="KAA0185845.1"/>
    </source>
</evidence>
<reference evidence="4" key="1">
    <citation type="submission" date="2019-05" db="EMBL/GenBank/DDBJ databases">
        <title>Annotation for the trematode Fasciolopsis buski.</title>
        <authorList>
            <person name="Choi Y.-J."/>
        </authorList>
    </citation>
    <scope>NUCLEOTIDE SEQUENCE</scope>
    <source>
        <strain evidence="4">HT</strain>
        <tissue evidence="4">Whole worm</tissue>
    </source>
</reference>
<keyword evidence="1" id="KW-0862">Zinc</keyword>
<dbReference type="GO" id="GO:1990112">
    <property type="term" value="C:RQC complex"/>
    <property type="evidence" value="ECO:0007669"/>
    <property type="project" value="UniProtKB-UniRule"/>
</dbReference>
<organism evidence="4 5">
    <name type="scientific">Fasciolopsis buskii</name>
    <dbReference type="NCBI Taxonomy" id="27845"/>
    <lineage>
        <taxon>Eukaryota</taxon>
        <taxon>Metazoa</taxon>
        <taxon>Spiralia</taxon>
        <taxon>Lophotrochozoa</taxon>
        <taxon>Platyhelminthes</taxon>
        <taxon>Trematoda</taxon>
        <taxon>Digenea</taxon>
        <taxon>Plagiorchiida</taxon>
        <taxon>Echinostomata</taxon>
        <taxon>Echinostomatoidea</taxon>
        <taxon>Fasciolidae</taxon>
        <taxon>Fasciolopsis</taxon>
    </lineage>
</organism>
<dbReference type="GO" id="GO:0016567">
    <property type="term" value="P:protein ubiquitination"/>
    <property type="evidence" value="ECO:0007669"/>
    <property type="project" value="UniProtKB-UniPathway"/>
</dbReference>
<keyword evidence="1" id="KW-0479">Metal-binding</keyword>
<feature type="domain" description="E3 ubiquitin-protein ligase listerin N-terminal" evidence="3">
    <location>
        <begin position="86"/>
        <end position="231"/>
    </location>
</feature>
<comment type="pathway">
    <text evidence="1">Protein modification; protein ubiquitination.</text>
</comment>
<feature type="compositionally biased region" description="Polar residues" evidence="2">
    <location>
        <begin position="239"/>
        <end position="249"/>
    </location>
</feature>
<gene>
    <name evidence="4" type="ORF">FBUS_11552</name>
</gene>
<dbReference type="GO" id="GO:0005829">
    <property type="term" value="C:cytosol"/>
    <property type="evidence" value="ECO:0007669"/>
    <property type="project" value="UniProtKB-UniRule"/>
</dbReference>
<dbReference type="EMBL" id="LUCM01010176">
    <property type="protein sequence ID" value="KAA0185845.1"/>
    <property type="molecule type" value="Genomic_DNA"/>
</dbReference>
<dbReference type="UniPathway" id="UPA00143"/>
<dbReference type="InterPro" id="IPR039795">
    <property type="entry name" value="LTN1/Rkr1"/>
</dbReference>
<dbReference type="GO" id="GO:1990116">
    <property type="term" value="P:ribosome-associated ubiquitin-dependent protein catabolic process"/>
    <property type="evidence" value="ECO:0007669"/>
    <property type="project" value="UniProtKB-UniRule"/>
</dbReference>
<dbReference type="PANTHER" id="PTHR12389:SF0">
    <property type="entry name" value="E3 UBIQUITIN-PROTEIN LIGASE LISTERIN"/>
    <property type="match status" value="1"/>
</dbReference>
<proteinExistence type="inferred from homology"/>
<dbReference type="SUPFAM" id="SSF48371">
    <property type="entry name" value="ARM repeat"/>
    <property type="match status" value="1"/>
</dbReference>
<dbReference type="EC" id="2.3.2.27" evidence="1"/>
<dbReference type="Pfam" id="PF22958">
    <property type="entry name" value="Ltn1_1st"/>
    <property type="match status" value="1"/>
</dbReference>
<keyword evidence="5" id="KW-1185">Reference proteome</keyword>
<comment type="caution">
    <text evidence="4">The sequence shown here is derived from an EMBL/GenBank/DDBJ whole genome shotgun (WGS) entry which is preliminary data.</text>
</comment>
<keyword evidence="1" id="KW-0833">Ubl conjugation pathway</keyword>
<feature type="region of interest" description="Disordered" evidence="2">
    <location>
        <begin position="239"/>
        <end position="269"/>
    </location>
</feature>
<feature type="compositionally biased region" description="Polar residues" evidence="2">
    <location>
        <begin position="258"/>
        <end position="269"/>
    </location>
</feature>
<dbReference type="GO" id="GO:0072344">
    <property type="term" value="P:rescue of stalled ribosome"/>
    <property type="evidence" value="ECO:0007669"/>
    <property type="project" value="UniProtKB-UniRule"/>
</dbReference>
<evidence type="ECO:0000256" key="2">
    <source>
        <dbReference type="SAM" id="MobiDB-lite"/>
    </source>
</evidence>
<dbReference type="GO" id="GO:0061630">
    <property type="term" value="F:ubiquitin protein ligase activity"/>
    <property type="evidence" value="ECO:0007669"/>
    <property type="project" value="UniProtKB-UniRule"/>
</dbReference>
<dbReference type="GO" id="GO:0043023">
    <property type="term" value="F:ribosomal large subunit binding"/>
    <property type="evidence" value="ECO:0007669"/>
    <property type="project" value="TreeGrafter"/>
</dbReference>
<dbReference type="InterPro" id="IPR054476">
    <property type="entry name" value="Ltn1_N"/>
</dbReference>
<evidence type="ECO:0000259" key="3">
    <source>
        <dbReference type="Pfam" id="PF22958"/>
    </source>
</evidence>
<dbReference type="AlphaFoldDB" id="A0A8E0RKL3"/>
<keyword evidence="1" id="KW-0808">Transferase</keyword>
<comment type="function">
    <text evidence="1">E3 ubiquitin-protein ligase. Component of the ribosome quality control complex (RQC), a ribosome-associated complex that mediates ubiquitination and extraction of incompletely synthesized nascent chains for proteasomal degradation.</text>
</comment>
<dbReference type="OrthoDB" id="6283832at2759"/>
<name>A0A8E0RKL3_9TREM</name>
<evidence type="ECO:0000256" key="1">
    <source>
        <dbReference type="RuleBase" id="RU367090"/>
    </source>
</evidence>
<comment type="subunit">
    <text evidence="1">Component of the ribosome quality control complex (RQC).</text>
</comment>
<protein>
    <recommendedName>
        <fullName evidence="1">E3 ubiquitin-protein ligase listerin</fullName>
        <ecNumber evidence="1">2.3.2.27</ecNumber>
    </recommendedName>
    <alternativeName>
        <fullName evidence="1">RING-type E3 ubiquitin transferase listerin</fullName>
    </alternativeName>
</protein>
<sequence>MGGKKKGTSAQPRTKDNLKPSSSEKAAQFLIQQTGGLGLPSTLSGTDLFVTVPSNFNEPTESIASIKVSGLVPVLQDPDASGLEPKLLNTLKRLEKRNSVTKEKALKGLIDILSCTVSDDALFLDTSCIVAILPFWPRLYCRLAVDENRKVRELVQLAMSRVAERVGRELAPYIKQIFPVWAFSTVDVHEPAGTLADRGIRETFPGSKRLAAYSVCARQILDLIENKVSETFGSSVAVSPAVSDTTPKTKGQKEQRSIESTLPDDTTNSDVAPQMAACIRFIASLIEDFSNLSPDNPHLVRFRKYLAPSNLWTTVSRHISEHVARHTTADGRCLVGYSAAVHSAIYRLATALCTQATWASWLTETEDGRELATYLCISTIARLGPVNRKIKPLTGETPCLIPAPLTVVVPGFGCYAQAWEASLACLTYFPPSLIWFAIDWRVEVCVPLGQLLQDAGMGYPKQVRKNH</sequence>
<comment type="similarity">
    <text evidence="1">Belongs to the LTN1 family.</text>
</comment>
<dbReference type="PANTHER" id="PTHR12389">
    <property type="entry name" value="ZINC FINGER PROTEIN 294"/>
    <property type="match status" value="1"/>
</dbReference>
<dbReference type="InterPro" id="IPR016024">
    <property type="entry name" value="ARM-type_fold"/>
</dbReference>
<dbReference type="Proteomes" id="UP000728185">
    <property type="component" value="Unassembled WGS sequence"/>
</dbReference>
<accession>A0A8E0RKL3</accession>
<dbReference type="GO" id="GO:0008270">
    <property type="term" value="F:zinc ion binding"/>
    <property type="evidence" value="ECO:0007669"/>
    <property type="project" value="UniProtKB-KW"/>
</dbReference>